<keyword evidence="3 8" id="KW-0808">Transferase</keyword>
<dbReference type="NCBIfam" id="TIGR00536">
    <property type="entry name" value="hemK_fam"/>
    <property type="match status" value="1"/>
</dbReference>
<keyword evidence="4" id="KW-0949">S-adenosyl-L-methionine</keyword>
<dbReference type="NCBIfam" id="TIGR03534">
    <property type="entry name" value="RF_mod_PrmC"/>
    <property type="match status" value="1"/>
</dbReference>
<dbReference type="Pfam" id="PF17827">
    <property type="entry name" value="PrmC_N"/>
    <property type="match status" value="1"/>
</dbReference>
<organism evidence="8 9">
    <name type="scientific">Buchnera aphidicola</name>
    <name type="common">Stegophylla sp.</name>
    <dbReference type="NCBI Taxonomy" id="2315800"/>
    <lineage>
        <taxon>Bacteria</taxon>
        <taxon>Pseudomonadati</taxon>
        <taxon>Pseudomonadota</taxon>
        <taxon>Gammaproteobacteria</taxon>
        <taxon>Enterobacterales</taxon>
        <taxon>Erwiniaceae</taxon>
        <taxon>Buchnera</taxon>
    </lineage>
</organism>
<comment type="catalytic activity">
    <reaction evidence="5">
        <text>L-glutaminyl-[peptide chain release factor] + S-adenosyl-L-methionine = N(5)-methyl-L-glutaminyl-[peptide chain release factor] + S-adenosyl-L-homocysteine + H(+)</text>
        <dbReference type="Rhea" id="RHEA:42896"/>
        <dbReference type="Rhea" id="RHEA-COMP:10271"/>
        <dbReference type="Rhea" id="RHEA-COMP:10272"/>
        <dbReference type="ChEBI" id="CHEBI:15378"/>
        <dbReference type="ChEBI" id="CHEBI:30011"/>
        <dbReference type="ChEBI" id="CHEBI:57856"/>
        <dbReference type="ChEBI" id="CHEBI:59789"/>
        <dbReference type="ChEBI" id="CHEBI:61891"/>
        <dbReference type="EC" id="2.1.1.297"/>
    </reaction>
</comment>
<accession>A0A4D6Y9D9</accession>
<dbReference type="OrthoDB" id="9800643at2"/>
<evidence type="ECO:0000256" key="2">
    <source>
        <dbReference type="ARBA" id="ARBA00022603"/>
    </source>
</evidence>
<dbReference type="InterPro" id="IPR040758">
    <property type="entry name" value="PrmC_N"/>
</dbReference>
<dbReference type="InterPro" id="IPR007848">
    <property type="entry name" value="Small_mtfrase_dom"/>
</dbReference>
<dbReference type="Gene3D" id="3.40.50.150">
    <property type="entry name" value="Vaccinia Virus protein VP39"/>
    <property type="match status" value="1"/>
</dbReference>
<dbReference type="SUPFAM" id="SSF53335">
    <property type="entry name" value="S-adenosyl-L-methionine-dependent methyltransferases"/>
    <property type="match status" value="1"/>
</dbReference>
<reference evidence="8 9" key="1">
    <citation type="submission" date="2018-10" db="EMBL/GenBank/DDBJ databases">
        <title>Comparative functional genomics of the obligate endosymbiont Buchnera aphidicola.</title>
        <authorList>
            <person name="Chong R.A."/>
        </authorList>
    </citation>
    <scope>NUCLEOTIDE SEQUENCE [LARGE SCALE GENOMIC DNA]</scope>
    <source>
        <strain evidence="8 9">Ssp</strain>
    </source>
</reference>
<evidence type="ECO:0000256" key="3">
    <source>
        <dbReference type="ARBA" id="ARBA00022679"/>
    </source>
</evidence>
<name>A0A4D6Y9D9_9GAMM</name>
<evidence type="ECO:0000259" key="7">
    <source>
        <dbReference type="Pfam" id="PF17827"/>
    </source>
</evidence>
<evidence type="ECO:0000313" key="8">
    <source>
        <dbReference type="EMBL" id="QCI26307.1"/>
    </source>
</evidence>
<dbReference type="InterPro" id="IPR050320">
    <property type="entry name" value="N5-glutamine_MTase"/>
</dbReference>
<dbReference type="InterPro" id="IPR004556">
    <property type="entry name" value="HemK-like"/>
</dbReference>
<evidence type="ECO:0000256" key="4">
    <source>
        <dbReference type="ARBA" id="ARBA00022691"/>
    </source>
</evidence>
<evidence type="ECO:0000259" key="6">
    <source>
        <dbReference type="Pfam" id="PF05175"/>
    </source>
</evidence>
<dbReference type="InterPro" id="IPR019874">
    <property type="entry name" value="RF_methyltr_PrmC"/>
</dbReference>
<dbReference type="EC" id="2.1.1.297" evidence="1"/>
<dbReference type="EMBL" id="CP032998">
    <property type="protein sequence ID" value="QCI26307.1"/>
    <property type="molecule type" value="Genomic_DNA"/>
</dbReference>
<feature type="domain" description="Release factor glutamine methyltransferase N-terminal" evidence="7">
    <location>
        <begin position="20"/>
        <end position="85"/>
    </location>
</feature>
<dbReference type="PANTHER" id="PTHR18895">
    <property type="entry name" value="HEMK METHYLTRANSFERASE"/>
    <property type="match status" value="1"/>
</dbReference>
<sequence length="288" mass="34562">MLIFYHSINNFNNLKIQFWLQYISNLLYCFRTPQLDSEMIISYTVQQSRTWIYIFNNIFLSTSQIFLLNIFVRRRINCEPISYIIKKKEFWSCVFRISKYVLIPRKETEFLVQEILKRINMYDSVLDLGCGSGCISLSIAHERPYCNIIGIDSSLKSITLSKKNAKYLNINNVYFFYSNWFSAIKRKFNIIVSNPPYIHEQEIVYMNKDCMFEPCGALISRNHGFSDIEHIIKYAYIFLFNQGFLIIEHGWKQKEMVNFLFKKYNFFDVMSYFDFNGYYRITLGKKVY</sequence>
<feature type="domain" description="Methyltransferase small" evidence="6">
    <location>
        <begin position="108"/>
        <end position="207"/>
    </location>
</feature>
<keyword evidence="9" id="KW-1185">Reference proteome</keyword>
<keyword evidence="2 8" id="KW-0489">Methyltransferase</keyword>
<proteinExistence type="predicted"/>
<dbReference type="Gene3D" id="1.10.8.10">
    <property type="entry name" value="DNA helicase RuvA subunit, C-terminal domain"/>
    <property type="match status" value="1"/>
</dbReference>
<evidence type="ECO:0000256" key="1">
    <source>
        <dbReference type="ARBA" id="ARBA00012771"/>
    </source>
</evidence>
<dbReference type="PANTHER" id="PTHR18895:SF74">
    <property type="entry name" value="MTRF1L RELEASE FACTOR GLUTAMINE METHYLTRANSFERASE"/>
    <property type="match status" value="1"/>
</dbReference>
<dbReference type="GO" id="GO:0032259">
    <property type="term" value="P:methylation"/>
    <property type="evidence" value="ECO:0007669"/>
    <property type="project" value="UniProtKB-KW"/>
</dbReference>
<evidence type="ECO:0000313" key="9">
    <source>
        <dbReference type="Proteomes" id="UP000298636"/>
    </source>
</evidence>
<protein>
    <recommendedName>
        <fullName evidence="1">peptide chain release factor N(5)-glutamine methyltransferase</fullName>
        <ecNumber evidence="1">2.1.1.297</ecNumber>
    </recommendedName>
</protein>
<dbReference type="Pfam" id="PF05175">
    <property type="entry name" value="MTS"/>
    <property type="match status" value="1"/>
</dbReference>
<dbReference type="CDD" id="cd02440">
    <property type="entry name" value="AdoMet_MTases"/>
    <property type="match status" value="1"/>
</dbReference>
<evidence type="ECO:0000256" key="5">
    <source>
        <dbReference type="ARBA" id="ARBA00048391"/>
    </source>
</evidence>
<dbReference type="GO" id="GO:0003676">
    <property type="term" value="F:nucleic acid binding"/>
    <property type="evidence" value="ECO:0007669"/>
    <property type="project" value="InterPro"/>
</dbReference>
<dbReference type="InterPro" id="IPR029063">
    <property type="entry name" value="SAM-dependent_MTases_sf"/>
</dbReference>
<dbReference type="AlphaFoldDB" id="A0A4D6Y9D9"/>
<dbReference type="Proteomes" id="UP000298636">
    <property type="component" value="Chromosome"/>
</dbReference>
<dbReference type="GO" id="GO:0102559">
    <property type="term" value="F:peptide chain release factor N(5)-glutamine methyltransferase activity"/>
    <property type="evidence" value="ECO:0007669"/>
    <property type="project" value="UniProtKB-EC"/>
</dbReference>
<dbReference type="PROSITE" id="PS00092">
    <property type="entry name" value="N6_MTASE"/>
    <property type="match status" value="1"/>
</dbReference>
<gene>
    <name evidence="8" type="primary">prmC</name>
    <name evidence="8" type="ORF">D9V79_00590</name>
</gene>
<dbReference type="InterPro" id="IPR002052">
    <property type="entry name" value="DNA_methylase_N6_adenine_CS"/>
</dbReference>